<accession>A0ACC0H825</accession>
<protein>
    <submittedName>
        <fullName evidence="1">WRKY transcription factor 20</fullName>
    </submittedName>
</protein>
<gene>
    <name evidence="1" type="ORF">LOK49_LG07G03474</name>
</gene>
<reference evidence="1 2" key="1">
    <citation type="journal article" date="2022" name="Plant J.">
        <title>Chromosome-level genome of Camellia lanceoleosa provides a valuable resource for understanding genome evolution and self-incompatibility.</title>
        <authorList>
            <person name="Gong W."/>
            <person name="Xiao S."/>
            <person name="Wang L."/>
            <person name="Liao Z."/>
            <person name="Chang Y."/>
            <person name="Mo W."/>
            <person name="Hu G."/>
            <person name="Li W."/>
            <person name="Zhao G."/>
            <person name="Zhu H."/>
            <person name="Hu X."/>
            <person name="Ji K."/>
            <person name="Xiang X."/>
            <person name="Song Q."/>
            <person name="Yuan D."/>
            <person name="Jin S."/>
            <person name="Zhang L."/>
        </authorList>
    </citation>
    <scope>NUCLEOTIDE SEQUENCE [LARGE SCALE GENOMIC DNA]</scope>
    <source>
        <strain evidence="1">SQ_2022a</strain>
    </source>
</reference>
<dbReference type="EMBL" id="CM045764">
    <property type="protein sequence ID" value="KAI8008036.1"/>
    <property type="molecule type" value="Genomic_DNA"/>
</dbReference>
<proteinExistence type="predicted"/>
<sequence>MYLLQGIVAMTWWDPTVNGMSRVRSEDSDSISLDLGVGMSGSVAENRSNERHQQVMDTEVLQNQANSVGSNFKVLQVNPIPTYYGVVNGGGVYGSRDNRVESSLNFQTQPLNHSSNPYPQNLERILLGP</sequence>
<evidence type="ECO:0000313" key="1">
    <source>
        <dbReference type="EMBL" id="KAI8008036.1"/>
    </source>
</evidence>
<name>A0ACC0H825_9ERIC</name>
<dbReference type="Proteomes" id="UP001060215">
    <property type="component" value="Chromosome 7"/>
</dbReference>
<keyword evidence="2" id="KW-1185">Reference proteome</keyword>
<evidence type="ECO:0000313" key="2">
    <source>
        <dbReference type="Proteomes" id="UP001060215"/>
    </source>
</evidence>
<comment type="caution">
    <text evidence="1">The sequence shown here is derived from an EMBL/GenBank/DDBJ whole genome shotgun (WGS) entry which is preliminary data.</text>
</comment>
<organism evidence="1 2">
    <name type="scientific">Camellia lanceoleosa</name>
    <dbReference type="NCBI Taxonomy" id="1840588"/>
    <lineage>
        <taxon>Eukaryota</taxon>
        <taxon>Viridiplantae</taxon>
        <taxon>Streptophyta</taxon>
        <taxon>Embryophyta</taxon>
        <taxon>Tracheophyta</taxon>
        <taxon>Spermatophyta</taxon>
        <taxon>Magnoliopsida</taxon>
        <taxon>eudicotyledons</taxon>
        <taxon>Gunneridae</taxon>
        <taxon>Pentapetalae</taxon>
        <taxon>asterids</taxon>
        <taxon>Ericales</taxon>
        <taxon>Theaceae</taxon>
        <taxon>Camellia</taxon>
    </lineage>
</organism>